<evidence type="ECO:0000256" key="2">
    <source>
        <dbReference type="ARBA" id="ARBA00022448"/>
    </source>
</evidence>
<dbReference type="AlphaFoldDB" id="A0A840SEK3"/>
<gene>
    <name evidence="5" type="ORF">DYE49_08030</name>
    <name evidence="4" type="ORF">HNP77_000215</name>
</gene>
<evidence type="ECO:0000313" key="6">
    <source>
        <dbReference type="Proteomes" id="UP000578697"/>
    </source>
</evidence>
<keyword evidence="3" id="KW-0732">Signal</keyword>
<keyword evidence="2" id="KW-0813">Transport</keyword>
<protein>
    <submittedName>
        <fullName evidence="5">Zinc ABC transporter substrate-binding protein</fullName>
    </submittedName>
    <submittedName>
        <fullName evidence="4">Zinc transport system substrate-binding protein</fullName>
    </submittedName>
</protein>
<dbReference type="PROSITE" id="PS51257">
    <property type="entry name" value="PROKAR_LIPOPROTEIN"/>
    <property type="match status" value="1"/>
</dbReference>
<proteinExistence type="inferred from homology"/>
<dbReference type="EMBL" id="JACHFR010000001">
    <property type="protein sequence ID" value="MBB5217871.1"/>
    <property type="molecule type" value="Genomic_DNA"/>
</dbReference>
<dbReference type="EMBL" id="CP031517">
    <property type="protein sequence ID" value="QOS40405.1"/>
    <property type="molecule type" value="Genomic_DNA"/>
</dbReference>
<sequence>MKRIFFTFCALITASLLMFTGCSKKKADGNFKITATFYPLYIMLLNITENAQDVSVQMLAPADTGCLHDYSITTKDMKLITKSDIIIANGAGMEDFIDKALELSKGSIITAAEGYPLIEDNAHIWVSPKGAAFEVNRIAEGLAEADAKNADVYRENARIYIEKINSLSEKMEKELSPFAGTAIITFHEAFPYFASNFGLNLTAVIEREPGTEPTQKELSDLMKLIRIKKAENQKIALFAEPQYSSSAAQIIAKETGLKVYQLDPCVTGKLEKDAYLNAMEHNLQTLKTALSD</sequence>
<dbReference type="Gene3D" id="3.40.50.1980">
    <property type="entry name" value="Nitrogenase molybdenum iron protein domain"/>
    <property type="match status" value="2"/>
</dbReference>
<evidence type="ECO:0000313" key="4">
    <source>
        <dbReference type="EMBL" id="MBB5217871.1"/>
    </source>
</evidence>
<comment type="similarity">
    <text evidence="1">Belongs to the bacterial solute-binding protein 9 family.</text>
</comment>
<evidence type="ECO:0000256" key="1">
    <source>
        <dbReference type="ARBA" id="ARBA00011028"/>
    </source>
</evidence>
<dbReference type="InterPro" id="IPR050492">
    <property type="entry name" value="Bact_metal-bind_prot9"/>
</dbReference>
<keyword evidence="6" id="KW-1185">Reference proteome</keyword>
<reference evidence="5 7" key="1">
    <citation type="submission" date="2018-08" db="EMBL/GenBank/DDBJ databases">
        <title>The first complete genome of Treponema rectale (CHPAT), a commensal spirochete of the bovine rectum.</title>
        <authorList>
            <person name="Staton G.J."/>
            <person name="Clegg S.R."/>
            <person name="Carter S.D."/>
            <person name="Radford A.D."/>
            <person name="Darby A."/>
            <person name="Hall N."/>
            <person name="Birtles R.J."/>
            <person name="Evans N.J."/>
        </authorList>
    </citation>
    <scope>NUCLEOTIDE SEQUENCE [LARGE SCALE GENOMIC DNA]</scope>
    <source>
        <strain evidence="5 7">CHPA</strain>
    </source>
</reference>
<name>A0A840SEK3_9SPIR</name>
<dbReference type="Pfam" id="PF01297">
    <property type="entry name" value="ZnuA"/>
    <property type="match status" value="1"/>
</dbReference>
<dbReference type="Proteomes" id="UP000578697">
    <property type="component" value="Unassembled WGS sequence"/>
</dbReference>
<reference evidence="4 6" key="2">
    <citation type="submission" date="2020-08" db="EMBL/GenBank/DDBJ databases">
        <title>Genomic Encyclopedia of Type Strains, Phase IV (KMG-IV): sequencing the most valuable type-strain genomes for metagenomic binning, comparative biology and taxonomic classification.</title>
        <authorList>
            <person name="Goeker M."/>
        </authorList>
    </citation>
    <scope>NUCLEOTIDE SEQUENCE [LARGE SCALE GENOMIC DNA]</scope>
    <source>
        <strain evidence="4 6">DSM 103679</strain>
    </source>
</reference>
<dbReference type="KEGG" id="trc:DYE49_08030"/>
<evidence type="ECO:0000256" key="3">
    <source>
        <dbReference type="ARBA" id="ARBA00022729"/>
    </source>
</evidence>
<organism evidence="4 6">
    <name type="scientific">Treponema rectale</name>
    <dbReference type="NCBI Taxonomy" id="744512"/>
    <lineage>
        <taxon>Bacteria</taxon>
        <taxon>Pseudomonadati</taxon>
        <taxon>Spirochaetota</taxon>
        <taxon>Spirochaetia</taxon>
        <taxon>Spirochaetales</taxon>
        <taxon>Treponemataceae</taxon>
        <taxon>Treponema</taxon>
    </lineage>
</organism>
<dbReference type="InterPro" id="IPR006127">
    <property type="entry name" value="ZnuA-like"/>
</dbReference>
<dbReference type="PANTHER" id="PTHR42953:SF3">
    <property type="entry name" value="HIGH-AFFINITY ZINC UPTAKE SYSTEM PROTEIN ZNUA"/>
    <property type="match status" value="1"/>
</dbReference>
<dbReference type="SUPFAM" id="SSF53807">
    <property type="entry name" value="Helical backbone' metal receptor"/>
    <property type="match status" value="1"/>
</dbReference>
<dbReference type="Proteomes" id="UP000593591">
    <property type="component" value="Chromosome"/>
</dbReference>
<evidence type="ECO:0000313" key="7">
    <source>
        <dbReference type="Proteomes" id="UP000593591"/>
    </source>
</evidence>
<dbReference type="GO" id="GO:0046872">
    <property type="term" value="F:metal ion binding"/>
    <property type="evidence" value="ECO:0007669"/>
    <property type="project" value="InterPro"/>
</dbReference>
<dbReference type="GO" id="GO:0030001">
    <property type="term" value="P:metal ion transport"/>
    <property type="evidence" value="ECO:0007669"/>
    <property type="project" value="InterPro"/>
</dbReference>
<accession>A0A840SEK3</accession>
<dbReference type="RefSeq" id="WP_184651315.1">
    <property type="nucleotide sequence ID" value="NZ_JACHFR010000001.1"/>
</dbReference>
<dbReference type="PANTHER" id="PTHR42953">
    <property type="entry name" value="HIGH-AFFINITY ZINC UPTAKE SYSTEM PROTEIN ZNUA-RELATED"/>
    <property type="match status" value="1"/>
</dbReference>
<evidence type="ECO:0000313" key="5">
    <source>
        <dbReference type="EMBL" id="QOS40405.1"/>
    </source>
</evidence>